<sequence>MSESIIRKPGLAKIDPEWEAFEQQFPVPPLLGTPQQLRLRLKFPKTNSPPVGYSIRDVEVPGYLDATNQLRLYTPNDSSEPLPVVIYVHGGGWTIGDLDSEDKVCRTMCNSAGVIVASVDYRKAPENPFPIGLEDVWQGVFNNIESLGGASDRIIIGGLSAGGNIAAVLAQRAQNVRNIAFRGQILRVPLVVHTDAIPPELDFSSYAENAKAPILPAAAVIQCLGYYGAPPEEIRISPLLAKDHSGLPPAYIQVAGADPLRDDGFAYAEKLQKAGVPVRSKPWYITTAVTDVRPPNGEFVAGRSSELDSSQELSVFVSVPHGYGASPDGRDIRVCSHMMGSVNKTSDNPTDARYSCKGVISDKCVKEYENATLLVPALGQPCPDFTSIMPDLSEECREQVFAGISTARNFSSTRCSLDKMPYLDLPANYTTFGTDWAGFDGDGDREDFDRYDERVQRSIPVLMAVANGNDSSESKLFCIAPDQVVQGSRKPESKLGDQEEDENRASRVGSPSDFTDDTDILALFFNASGTLPLKLKGQKDPFYISAVITDKRDENRGSEQWLNGFISVPRPLAGSIDNGTIGVCSFMFQGLNGSSENPDDADQSCKGVMSDACIEELENSTLPIDTTGNCRRFEAFNLSDECKEHLTNWGLVEPRNISEGNCTIDKIPSLDVPDGYRMYGGSLSSGEAGGEYDEFDSYDIRVQQTIPIFTVVSGGGINDRKVMCVAPNKIVPGSRKPELKLEDEANTAARVGGLGAVFFSVGVMIFSLLTSENPPDMDAPDNPSYANHSCKGVVSEKCIGGFENSTHGIPARAAKCPTLYSLDLSDECKDGFGIGLFSNEDRKDFDMYDLRVQQTMPLLFSAAGMNRLICIAPDQVVPGSRKPQLKLEEDDEGKENDEEEEEEENSAPRAGGLQAATVFLCVSAIILSLL</sequence>
<dbReference type="PANTHER" id="PTHR48081">
    <property type="entry name" value="AB HYDROLASE SUPERFAMILY PROTEIN C4A8.06C"/>
    <property type="match status" value="1"/>
</dbReference>
<reference evidence="5" key="1">
    <citation type="journal article" date="2020" name="BMC Genomics">
        <title>Correction to: Identification and distribution of gene clusters required for synthesis of sphingolipid metabolism inhibitors in diverse species of the filamentous fungus Fusarium.</title>
        <authorList>
            <person name="Kim H.S."/>
            <person name="Lohmar J.M."/>
            <person name="Busman M."/>
            <person name="Brown D.W."/>
            <person name="Naumann T.A."/>
            <person name="Divon H.H."/>
            <person name="Lysoe E."/>
            <person name="Uhlig S."/>
            <person name="Proctor R.H."/>
        </authorList>
    </citation>
    <scope>NUCLEOTIDE SEQUENCE [LARGE SCALE GENOMIC DNA]</scope>
    <source>
        <strain evidence="5">NRRL 25331</strain>
    </source>
</reference>
<keyword evidence="1" id="KW-0378">Hydrolase</keyword>
<evidence type="ECO:0000256" key="2">
    <source>
        <dbReference type="SAM" id="MobiDB-lite"/>
    </source>
</evidence>
<dbReference type="EMBL" id="JAAQPE010000486">
    <property type="protein sequence ID" value="KAF5661464.1"/>
    <property type="molecule type" value="Genomic_DNA"/>
</dbReference>
<dbReference type="AlphaFoldDB" id="A0A8H5SWX1"/>
<comment type="caution">
    <text evidence="4">The sequence shown here is derived from an EMBL/GenBank/DDBJ whole genome shotgun (WGS) entry which is preliminary data.</text>
</comment>
<keyword evidence="5" id="KW-1185">Reference proteome</keyword>
<dbReference type="Proteomes" id="UP000572754">
    <property type="component" value="Unassembled WGS sequence"/>
</dbReference>
<dbReference type="InterPro" id="IPR029058">
    <property type="entry name" value="AB_hydrolase_fold"/>
</dbReference>
<proteinExistence type="predicted"/>
<dbReference type="InterPro" id="IPR013094">
    <property type="entry name" value="AB_hydrolase_3"/>
</dbReference>
<reference evidence="4 5" key="2">
    <citation type="submission" date="2020-05" db="EMBL/GenBank/DDBJ databases">
        <title>Identification and distribution of gene clusters putatively required for synthesis of sphingolipid metabolism inhibitors in phylogenetically diverse species of the filamentous fungus Fusarium.</title>
        <authorList>
            <person name="Kim H.-S."/>
            <person name="Busman M."/>
            <person name="Brown D.W."/>
            <person name="Divon H."/>
            <person name="Uhlig S."/>
            <person name="Proctor R.H."/>
        </authorList>
    </citation>
    <scope>NUCLEOTIDE SEQUENCE [LARGE SCALE GENOMIC DNA]</scope>
    <source>
        <strain evidence="4 5">NRRL 25331</strain>
    </source>
</reference>
<dbReference type="Gene3D" id="3.40.50.1820">
    <property type="entry name" value="alpha/beta hydrolase"/>
    <property type="match status" value="1"/>
</dbReference>
<feature type="region of interest" description="Disordered" evidence="2">
    <location>
        <begin position="881"/>
        <end position="910"/>
    </location>
</feature>
<protein>
    <submittedName>
        <fullName evidence="4">Lipase esterase</fullName>
    </submittedName>
</protein>
<evidence type="ECO:0000256" key="1">
    <source>
        <dbReference type="ARBA" id="ARBA00022801"/>
    </source>
</evidence>
<evidence type="ECO:0000313" key="4">
    <source>
        <dbReference type="EMBL" id="KAF5661464.1"/>
    </source>
</evidence>
<gene>
    <name evidence="4" type="ORF">FCIRC_11819</name>
</gene>
<feature type="domain" description="Alpha/beta hydrolase fold-3" evidence="3">
    <location>
        <begin position="85"/>
        <end position="281"/>
    </location>
</feature>
<dbReference type="GO" id="GO:0016787">
    <property type="term" value="F:hydrolase activity"/>
    <property type="evidence" value="ECO:0007669"/>
    <property type="project" value="UniProtKB-KW"/>
</dbReference>
<evidence type="ECO:0000259" key="3">
    <source>
        <dbReference type="Pfam" id="PF07859"/>
    </source>
</evidence>
<organism evidence="4 5">
    <name type="scientific">Fusarium circinatum</name>
    <name type="common">Pitch canker fungus</name>
    <name type="synonym">Gibberella circinata</name>
    <dbReference type="NCBI Taxonomy" id="48490"/>
    <lineage>
        <taxon>Eukaryota</taxon>
        <taxon>Fungi</taxon>
        <taxon>Dikarya</taxon>
        <taxon>Ascomycota</taxon>
        <taxon>Pezizomycotina</taxon>
        <taxon>Sordariomycetes</taxon>
        <taxon>Hypocreomycetidae</taxon>
        <taxon>Hypocreales</taxon>
        <taxon>Nectriaceae</taxon>
        <taxon>Fusarium</taxon>
        <taxon>Fusarium fujikuroi species complex</taxon>
    </lineage>
</organism>
<feature type="compositionally biased region" description="Acidic residues" evidence="2">
    <location>
        <begin position="888"/>
        <end position="905"/>
    </location>
</feature>
<name>A0A8H5SWX1_FUSCI</name>
<dbReference type="InterPro" id="IPR050300">
    <property type="entry name" value="GDXG_lipolytic_enzyme"/>
</dbReference>
<dbReference type="SUPFAM" id="SSF53474">
    <property type="entry name" value="alpha/beta-Hydrolases"/>
    <property type="match status" value="1"/>
</dbReference>
<accession>A0A8H5SWX1</accession>
<dbReference type="PANTHER" id="PTHR48081:SF8">
    <property type="entry name" value="ALPHA_BETA HYDROLASE FOLD-3 DOMAIN-CONTAINING PROTEIN-RELATED"/>
    <property type="match status" value="1"/>
</dbReference>
<evidence type="ECO:0000313" key="5">
    <source>
        <dbReference type="Proteomes" id="UP000572754"/>
    </source>
</evidence>
<feature type="region of interest" description="Disordered" evidence="2">
    <location>
        <begin position="488"/>
        <end position="512"/>
    </location>
</feature>
<dbReference type="Pfam" id="PF07859">
    <property type="entry name" value="Abhydrolase_3"/>
    <property type="match status" value="1"/>
</dbReference>